<accession>A0A3P4B8Y1</accession>
<dbReference type="InterPro" id="IPR011791">
    <property type="entry name" value="CadR-PbrR"/>
</dbReference>
<dbReference type="InterPro" id="IPR047057">
    <property type="entry name" value="MerR_fam"/>
</dbReference>
<dbReference type="CDD" id="cd04784">
    <property type="entry name" value="HTH_CadR-PbrR"/>
    <property type="match status" value="1"/>
</dbReference>
<dbReference type="InterPro" id="IPR000551">
    <property type="entry name" value="MerR-type_HTH_dom"/>
</dbReference>
<dbReference type="PANTHER" id="PTHR30204">
    <property type="entry name" value="REDOX-CYCLING DRUG-SENSING TRANSCRIPTIONAL ACTIVATOR SOXR"/>
    <property type="match status" value="1"/>
</dbReference>
<evidence type="ECO:0000313" key="3">
    <source>
        <dbReference type="EMBL" id="VCU72512.1"/>
    </source>
</evidence>
<dbReference type="GO" id="GO:0046872">
    <property type="term" value="F:metal ion binding"/>
    <property type="evidence" value="ECO:0007669"/>
    <property type="project" value="InterPro"/>
</dbReference>
<dbReference type="GO" id="GO:0003677">
    <property type="term" value="F:DNA binding"/>
    <property type="evidence" value="ECO:0007669"/>
    <property type="project" value="UniProtKB-KW"/>
</dbReference>
<gene>
    <name evidence="3" type="primary">zntR</name>
    <name evidence="3" type="ORF">PIGHUM_04613</name>
</gene>
<organism evidence="3 4">
    <name type="scientific">Pigmentiphaga humi</name>
    <dbReference type="NCBI Taxonomy" id="2478468"/>
    <lineage>
        <taxon>Bacteria</taxon>
        <taxon>Pseudomonadati</taxon>
        <taxon>Pseudomonadota</taxon>
        <taxon>Betaproteobacteria</taxon>
        <taxon>Burkholderiales</taxon>
        <taxon>Alcaligenaceae</taxon>
        <taxon>Pigmentiphaga</taxon>
    </lineage>
</organism>
<feature type="domain" description="HTH merR-type" evidence="2">
    <location>
        <begin position="1"/>
        <end position="69"/>
    </location>
</feature>
<dbReference type="SUPFAM" id="SSF46955">
    <property type="entry name" value="Putative DNA-binding domain"/>
    <property type="match status" value="1"/>
</dbReference>
<name>A0A3P4B8Y1_9BURK</name>
<evidence type="ECO:0000259" key="2">
    <source>
        <dbReference type="PROSITE" id="PS50937"/>
    </source>
</evidence>
<dbReference type="SMART" id="SM00422">
    <property type="entry name" value="HTH_MERR"/>
    <property type="match status" value="1"/>
</dbReference>
<protein>
    <submittedName>
        <fullName evidence="3">HTH-type transcriptional regulator ZntR</fullName>
    </submittedName>
</protein>
<dbReference type="Gene3D" id="1.10.1660.10">
    <property type="match status" value="1"/>
</dbReference>
<dbReference type="Pfam" id="PF13411">
    <property type="entry name" value="MerR_1"/>
    <property type="match status" value="1"/>
</dbReference>
<dbReference type="NCBIfam" id="TIGR02047">
    <property type="entry name" value="CadR-PbrR"/>
    <property type="match status" value="1"/>
</dbReference>
<reference evidence="3 4" key="1">
    <citation type="submission" date="2018-10" db="EMBL/GenBank/DDBJ databases">
        <authorList>
            <person name="Criscuolo A."/>
        </authorList>
    </citation>
    <scope>NUCLEOTIDE SEQUENCE [LARGE SCALE GENOMIC DNA]</scope>
    <source>
        <strain evidence="3">DnA1</strain>
    </source>
</reference>
<dbReference type="PANTHER" id="PTHR30204:SF92">
    <property type="entry name" value="HTH-TYPE TRANSCRIPTIONAL REGULATOR ZNTR"/>
    <property type="match status" value="1"/>
</dbReference>
<sequence>MKIGELAARTHTPVETIRYYEREGLLPEPARTLGNYRVYGEAHAERLLLVRNCRALDMTLDEIRRLLQLCVDPVGNCGEINTLLDEHIGHVAARIAELKALQKTLKDLRQLCGRQDGQGDCGILQGLASAPGSVRRESGHKHGRLGPTHG</sequence>
<keyword evidence="1" id="KW-0238">DNA-binding</keyword>
<dbReference type="InterPro" id="IPR009061">
    <property type="entry name" value="DNA-bd_dom_put_sf"/>
</dbReference>
<dbReference type="GO" id="GO:0003700">
    <property type="term" value="F:DNA-binding transcription factor activity"/>
    <property type="evidence" value="ECO:0007669"/>
    <property type="project" value="InterPro"/>
</dbReference>
<dbReference type="EMBL" id="UWPJ01000040">
    <property type="protein sequence ID" value="VCU72512.1"/>
    <property type="molecule type" value="Genomic_DNA"/>
</dbReference>
<dbReference type="AlphaFoldDB" id="A0A3P4B8Y1"/>
<dbReference type="GO" id="GO:0045893">
    <property type="term" value="P:positive regulation of DNA-templated transcription"/>
    <property type="evidence" value="ECO:0007669"/>
    <property type="project" value="InterPro"/>
</dbReference>
<dbReference type="PRINTS" id="PR00040">
    <property type="entry name" value="HTHMERR"/>
</dbReference>
<proteinExistence type="predicted"/>
<dbReference type="PROSITE" id="PS50937">
    <property type="entry name" value="HTH_MERR_2"/>
    <property type="match status" value="1"/>
</dbReference>
<evidence type="ECO:0000256" key="1">
    <source>
        <dbReference type="ARBA" id="ARBA00023125"/>
    </source>
</evidence>
<dbReference type="Proteomes" id="UP000277294">
    <property type="component" value="Unassembled WGS sequence"/>
</dbReference>
<dbReference type="RefSeq" id="WP_124082061.1">
    <property type="nucleotide sequence ID" value="NZ_UWPJ01000040.1"/>
</dbReference>
<evidence type="ECO:0000313" key="4">
    <source>
        <dbReference type="Proteomes" id="UP000277294"/>
    </source>
</evidence>
<keyword evidence="4" id="KW-1185">Reference proteome</keyword>
<dbReference type="OrthoDB" id="9808480at2"/>